<feature type="region of interest" description="Disordered" evidence="1">
    <location>
        <begin position="1"/>
        <end position="25"/>
    </location>
</feature>
<dbReference type="Proteomes" id="UP000218682">
    <property type="component" value="Chromosome I"/>
</dbReference>
<sequence length="1158" mass="125127">MSNISPAPQARTFTPAALPFSPAPVANPAIDTAVRTKRSPAPQTPDTQTPAWTLQPLVAPTAEASSRADRVLQTSLGGSALRGAADKKVQVPRDATIFPLYDAYRSALNTPEIQAWLLSKGFALSTLVVKQGSISGSITRDGVSSVQTFTTDDASGWRQVSARLRAAVQGLDPDGQGVPYVSDDSDSFSRNMLLRWYGVQPPTGEGDVKRVQHALSTTDWSTLPPSRKAELEGRVQTARSAIGALDERAHLANVLTQHLADKSDDEAVALAGLEVQVSSASALARNANGKVLLDDALRSHGQVLPKTAGELRNAIRWLTAALPPPPAQGNYSHLLATTWAPGLLSAADKRVLAELSNDDEEEDEGESSGLNLLRLFGVDGILERNTPEALRTQADHFLDRVFRDPVALFWGDLLARDRSFLGASGTSQLSDTERAQWVIAAIKLQFDPDAPGRAGTVAGYDLYQPGNSGRSLAEVRADVETHLKQNKLLDPKAAPLVAHLLLASAAPEFLVPGTPATLRIGSTQWADLRLSVMFAERLGGAGCSRAMPYEEIMALSRLDARTPEEAAVLDNYGVDVVLDWALMRGLYARPADGRYTPQHYQRAIQAFDAERKQKVEALTLFNAAMPTREDLAITNLQKVFADLSVKQLKALRVCIADPNERRNLKTSEPRTRSLVETYMSGDLKRDRWMLLAPGEQPPQPARKKSPYAAEPVLGAAEQAAVDKNVQALNAKIALLPNVQDQVPGAVDTYLANLKQALSVMTRRMIADLPLPDRQALEYGATELFTLREQTDQVLTLEEMPGRVEERRGRKGTLLRNEYNGVIRFFEVFPEKQLIVKRDDLTAPLSLGGTLQKHKITYGPWAPSTVQTQNGQEQPFDFAAYTSSDRPRPGVTSARIIIEKLGDTLPADVSATPSNSAGLVPDSFSSERTQEIVRRIMHGNFVHHRDTVLKLAQGELPLEQQRELLRQKDRILLGMIPFVGAIVELTKGNIVEGTRGLILDTVGAFVGGAGSTLRPLIKSTKVVAPFGAKAFRVLEKGVLVVSGFLNPLDGSASLLNGAARGVFAVPKLLSKALRPSVLTTLGSVEEKLRLCLGVHSSLFSRSPMTQGGSSQPAAHVGRNHSVPVNAVQVDGQWYAINPSTGLPNGTPLDGFEPLGTEAA</sequence>
<evidence type="ECO:0000313" key="2">
    <source>
        <dbReference type="EMBL" id="SNY12664.1"/>
    </source>
</evidence>
<reference evidence="2 3" key="1">
    <citation type="submission" date="2017-09" db="EMBL/GenBank/DDBJ databases">
        <authorList>
            <person name="Varghese N."/>
            <person name="Submissions S."/>
        </authorList>
    </citation>
    <scope>NUCLEOTIDE SEQUENCE [LARGE SCALE GENOMIC DNA]</scope>
    <source>
        <strain evidence="3">ATCC 13525 / DSM 50090 / JCM 5963 / NBRC 14160 / NCIMB 9046 / NCTC 10038 / VKM B-894</strain>
    </source>
</reference>
<organism evidence="2 3">
    <name type="scientific">Pseudomonas fluorescens</name>
    <dbReference type="NCBI Taxonomy" id="294"/>
    <lineage>
        <taxon>Bacteria</taxon>
        <taxon>Pseudomonadati</taxon>
        <taxon>Pseudomonadota</taxon>
        <taxon>Gammaproteobacteria</taxon>
        <taxon>Pseudomonadales</taxon>
        <taxon>Pseudomonadaceae</taxon>
        <taxon>Pseudomonas</taxon>
    </lineage>
</organism>
<evidence type="ECO:0008006" key="4">
    <source>
        <dbReference type="Google" id="ProtNLM"/>
    </source>
</evidence>
<gene>
    <name evidence="2" type="ORF">SAMN04488487_5016</name>
</gene>
<protein>
    <recommendedName>
        <fullName evidence="4">Dermonecrotic toxin</fullName>
    </recommendedName>
</protein>
<dbReference type="EMBL" id="LT907842">
    <property type="protein sequence ID" value="SNY12664.1"/>
    <property type="molecule type" value="Genomic_DNA"/>
</dbReference>
<name>A0ABY1THN3_PSEFL</name>
<proteinExistence type="predicted"/>
<evidence type="ECO:0000256" key="1">
    <source>
        <dbReference type="SAM" id="MobiDB-lite"/>
    </source>
</evidence>
<evidence type="ECO:0000313" key="3">
    <source>
        <dbReference type="Proteomes" id="UP000218682"/>
    </source>
</evidence>
<accession>A0ABY1THN3</accession>
<dbReference type="RefSeq" id="WP_141125129.1">
    <property type="nucleotide sequence ID" value="NZ_CBCRXZ010000002.1"/>
</dbReference>
<dbReference type="GeneID" id="61638804"/>
<keyword evidence="3" id="KW-1185">Reference proteome</keyword>